<proteinExistence type="predicted"/>
<evidence type="ECO:0000313" key="1">
    <source>
        <dbReference type="EMBL" id="BAD03463.1"/>
    </source>
</evidence>
<sequence length="89" mass="10259">MPRGNPCFAEERLVQTVLRVRAPASRLQKFLCKCIHQSIRPMGHGSVGRVNYAVAQENAGLFFSIEIQLYRDETRYCSHANIWYKLMDA</sequence>
<dbReference type="EMBL" id="AP004759">
    <property type="protein sequence ID" value="BAD03463.1"/>
    <property type="molecule type" value="Genomic_DNA"/>
</dbReference>
<reference evidence="1" key="1">
    <citation type="submission" date="2002-02" db="EMBL/GenBank/DDBJ databases">
        <title>Oryza sativa nipponbare(GA3) genomic DNA, chromosome 8, PAC clone:P0670E08.</title>
        <authorList>
            <person name="Sasaki T."/>
            <person name="Matsumoto T."/>
            <person name="Yamamoto K."/>
        </authorList>
    </citation>
    <scope>NUCLEOTIDE SEQUENCE</scope>
</reference>
<protein>
    <submittedName>
        <fullName evidence="2">Uncharacterized protein</fullName>
    </submittedName>
</protein>
<dbReference type="AlphaFoldDB" id="Q6Z0H0"/>
<reference evidence="3" key="4">
    <citation type="journal article" date="2008" name="Nucleic Acids Res.">
        <title>The rice annotation project database (RAP-DB): 2008 update.</title>
        <authorList>
            <consortium name="The rice annotation project (RAP)"/>
        </authorList>
    </citation>
    <scope>GENOME REANNOTATION</scope>
    <source>
        <strain evidence="3">cv. Nipponbare</strain>
    </source>
</reference>
<evidence type="ECO:0000313" key="3">
    <source>
        <dbReference type="Proteomes" id="UP000000763"/>
    </source>
</evidence>
<dbReference type="Proteomes" id="UP000000763">
    <property type="component" value="Chromosome 8"/>
</dbReference>
<evidence type="ECO:0000313" key="2">
    <source>
        <dbReference type="EMBL" id="BAD03636.1"/>
    </source>
</evidence>
<accession>Q6Z0H0</accession>
<dbReference type="EMBL" id="AP005490">
    <property type="protein sequence ID" value="BAD03636.1"/>
    <property type="molecule type" value="Genomic_DNA"/>
</dbReference>
<gene>
    <name evidence="2" type="ORF">OSJNBa0049I01.25</name>
    <name evidence="1" type="ORF">P0670E08.36</name>
</gene>
<organism evidence="2 3">
    <name type="scientific">Oryza sativa subsp. japonica</name>
    <name type="common">Rice</name>
    <dbReference type="NCBI Taxonomy" id="39947"/>
    <lineage>
        <taxon>Eukaryota</taxon>
        <taxon>Viridiplantae</taxon>
        <taxon>Streptophyta</taxon>
        <taxon>Embryophyta</taxon>
        <taxon>Tracheophyta</taxon>
        <taxon>Spermatophyta</taxon>
        <taxon>Magnoliopsida</taxon>
        <taxon>Liliopsida</taxon>
        <taxon>Poales</taxon>
        <taxon>Poaceae</taxon>
        <taxon>BOP clade</taxon>
        <taxon>Oryzoideae</taxon>
        <taxon>Oryzeae</taxon>
        <taxon>Oryzinae</taxon>
        <taxon>Oryza</taxon>
        <taxon>Oryza sativa</taxon>
    </lineage>
</organism>
<reference evidence="3" key="3">
    <citation type="journal article" date="2005" name="Nature">
        <title>The map-based sequence of the rice genome.</title>
        <authorList>
            <consortium name="International rice genome sequencing project (IRGSP)"/>
            <person name="Matsumoto T."/>
            <person name="Wu J."/>
            <person name="Kanamori H."/>
            <person name="Katayose Y."/>
            <person name="Fujisawa M."/>
            <person name="Namiki N."/>
            <person name="Mizuno H."/>
            <person name="Yamamoto K."/>
            <person name="Antonio B.A."/>
            <person name="Baba T."/>
            <person name="Sakata K."/>
            <person name="Nagamura Y."/>
            <person name="Aoki H."/>
            <person name="Arikawa K."/>
            <person name="Arita K."/>
            <person name="Bito T."/>
            <person name="Chiden Y."/>
            <person name="Fujitsuka N."/>
            <person name="Fukunaka R."/>
            <person name="Hamada M."/>
            <person name="Harada C."/>
            <person name="Hayashi A."/>
            <person name="Hijishita S."/>
            <person name="Honda M."/>
            <person name="Hosokawa S."/>
            <person name="Ichikawa Y."/>
            <person name="Idonuma A."/>
            <person name="Iijima M."/>
            <person name="Ikeda M."/>
            <person name="Ikeno M."/>
            <person name="Ito K."/>
            <person name="Ito S."/>
            <person name="Ito T."/>
            <person name="Ito Y."/>
            <person name="Ito Y."/>
            <person name="Iwabuchi A."/>
            <person name="Kamiya K."/>
            <person name="Karasawa W."/>
            <person name="Kurita K."/>
            <person name="Katagiri S."/>
            <person name="Kikuta A."/>
            <person name="Kobayashi H."/>
            <person name="Kobayashi N."/>
            <person name="Machita K."/>
            <person name="Maehara T."/>
            <person name="Masukawa M."/>
            <person name="Mizubayashi T."/>
            <person name="Mukai Y."/>
            <person name="Nagasaki H."/>
            <person name="Nagata Y."/>
            <person name="Naito S."/>
            <person name="Nakashima M."/>
            <person name="Nakama Y."/>
            <person name="Nakamichi Y."/>
            <person name="Nakamura M."/>
            <person name="Meguro A."/>
            <person name="Negishi M."/>
            <person name="Ohta I."/>
            <person name="Ohta T."/>
            <person name="Okamoto M."/>
            <person name="Ono N."/>
            <person name="Saji S."/>
            <person name="Sakaguchi M."/>
            <person name="Sakai K."/>
            <person name="Shibata M."/>
            <person name="Shimokawa T."/>
            <person name="Song J."/>
            <person name="Takazaki Y."/>
            <person name="Terasawa K."/>
            <person name="Tsugane M."/>
            <person name="Tsuji K."/>
            <person name="Ueda S."/>
            <person name="Waki K."/>
            <person name="Yamagata H."/>
            <person name="Yamamoto M."/>
            <person name="Yamamoto S."/>
            <person name="Yamane H."/>
            <person name="Yoshiki S."/>
            <person name="Yoshihara R."/>
            <person name="Yukawa K."/>
            <person name="Zhong H."/>
            <person name="Yano M."/>
            <person name="Yuan Q."/>
            <person name="Ouyang S."/>
            <person name="Liu J."/>
            <person name="Jones K.M."/>
            <person name="Gansberger K."/>
            <person name="Moffat K."/>
            <person name="Hill J."/>
            <person name="Bera J."/>
            <person name="Fadrosh D."/>
            <person name="Jin S."/>
            <person name="Johri S."/>
            <person name="Kim M."/>
            <person name="Overton L."/>
            <person name="Reardon M."/>
            <person name="Tsitrin T."/>
            <person name="Vuong H."/>
            <person name="Weaver B."/>
            <person name="Ciecko A."/>
            <person name="Tallon L."/>
            <person name="Jackson J."/>
            <person name="Pai G."/>
            <person name="Aken S.V."/>
            <person name="Utterback T."/>
            <person name="Reidmuller S."/>
            <person name="Feldblyum T."/>
            <person name="Hsiao J."/>
            <person name="Zismann V."/>
            <person name="Iobst S."/>
            <person name="de Vazeille A.R."/>
            <person name="Buell C.R."/>
            <person name="Ying K."/>
            <person name="Li Y."/>
            <person name="Lu T."/>
            <person name="Huang Y."/>
            <person name="Zhao Q."/>
            <person name="Feng Q."/>
            <person name="Zhang L."/>
            <person name="Zhu J."/>
            <person name="Weng Q."/>
            <person name="Mu J."/>
            <person name="Lu Y."/>
            <person name="Fan D."/>
            <person name="Liu Y."/>
            <person name="Guan J."/>
            <person name="Zhang Y."/>
            <person name="Yu S."/>
            <person name="Liu X."/>
            <person name="Zhang Y."/>
            <person name="Hong G."/>
            <person name="Han B."/>
            <person name="Choisne N."/>
            <person name="Demange N."/>
            <person name="Orjeda G."/>
            <person name="Samain S."/>
            <person name="Cattolico L."/>
            <person name="Pelletier E."/>
            <person name="Couloux A."/>
            <person name="Segurens B."/>
            <person name="Wincker P."/>
            <person name="D'Hont A."/>
            <person name="Scarpelli C."/>
            <person name="Weissenbach J."/>
            <person name="Salanoubat M."/>
            <person name="Quetier F."/>
            <person name="Yu Y."/>
            <person name="Kim H.R."/>
            <person name="Rambo T."/>
            <person name="Currie J."/>
            <person name="Collura K."/>
            <person name="Luo M."/>
            <person name="Yang T."/>
            <person name="Ammiraju J.S.S."/>
            <person name="Engler F."/>
            <person name="Soderlund C."/>
            <person name="Wing R.A."/>
            <person name="Palmer L.E."/>
            <person name="de la Bastide M."/>
            <person name="Spiegel L."/>
            <person name="Nascimento L."/>
            <person name="Zutavern T."/>
            <person name="O'Shaughnessy A."/>
            <person name="Dike S."/>
            <person name="Dedhia N."/>
            <person name="Preston R."/>
            <person name="Balija V."/>
            <person name="McCombie W.R."/>
            <person name="Chow T."/>
            <person name="Chen H."/>
            <person name="Chung M."/>
            <person name="Chen C."/>
            <person name="Shaw J."/>
            <person name="Wu H."/>
            <person name="Hsiao K."/>
            <person name="Chao Y."/>
            <person name="Chu M."/>
            <person name="Cheng C."/>
            <person name="Hour A."/>
            <person name="Lee P."/>
            <person name="Lin S."/>
            <person name="Lin Y."/>
            <person name="Liou J."/>
            <person name="Liu S."/>
            <person name="Hsing Y."/>
            <person name="Raghuvanshi S."/>
            <person name="Mohanty A."/>
            <person name="Bharti A.K."/>
            <person name="Gaur A."/>
            <person name="Gupta V."/>
            <person name="Kumar D."/>
            <person name="Ravi V."/>
            <person name="Vij S."/>
            <person name="Kapur A."/>
            <person name="Khurana P."/>
            <person name="Khurana P."/>
            <person name="Khurana J.P."/>
            <person name="Tyagi A.K."/>
            <person name="Gaikwad K."/>
            <person name="Singh A."/>
            <person name="Dalal V."/>
            <person name="Srivastava S."/>
            <person name="Dixit A."/>
            <person name="Pal A.K."/>
            <person name="Ghazi I.A."/>
            <person name="Yadav M."/>
            <person name="Pandit A."/>
            <person name="Bhargava A."/>
            <person name="Sureshbabu K."/>
            <person name="Batra K."/>
            <person name="Sharma T.R."/>
            <person name="Mohapatra T."/>
            <person name="Singh N.K."/>
            <person name="Messing J."/>
            <person name="Nelson A.B."/>
            <person name="Fuks G."/>
            <person name="Kavchok S."/>
            <person name="Keizer G."/>
            <person name="Linton E."/>
            <person name="Llaca V."/>
            <person name="Song R."/>
            <person name="Tanyolac B."/>
            <person name="Young S."/>
            <person name="Ho-Il K."/>
            <person name="Hahn J.H."/>
            <person name="Sangsakoo G."/>
            <person name="Vanavichit A."/>
            <person name="de Mattos Luiz.A.T."/>
            <person name="Zimmer P.D."/>
            <person name="Malone G."/>
            <person name="Dellagostin O."/>
            <person name="de Oliveira A.C."/>
            <person name="Bevan M."/>
            <person name="Bancroft I."/>
            <person name="Minx P."/>
            <person name="Cordum H."/>
            <person name="Wilson R."/>
            <person name="Cheng Z."/>
            <person name="Jin W."/>
            <person name="Jiang J."/>
            <person name="Leong S.A."/>
            <person name="Iwama H."/>
            <person name="Gojobori T."/>
            <person name="Itoh T."/>
            <person name="Niimura Y."/>
            <person name="Fujii Y."/>
            <person name="Habara T."/>
            <person name="Sakai H."/>
            <person name="Sato Y."/>
            <person name="Wilson G."/>
            <person name="Kumar K."/>
            <person name="McCouch S."/>
            <person name="Juretic N."/>
            <person name="Hoen D."/>
            <person name="Wright S."/>
            <person name="Bruskiewich R."/>
            <person name="Bureau T."/>
            <person name="Miyao A."/>
            <person name="Hirochika H."/>
            <person name="Nishikawa T."/>
            <person name="Kadowaki K."/>
            <person name="Sugiura M."/>
            <person name="Burr B."/>
            <person name="Sasaki T."/>
        </authorList>
    </citation>
    <scope>NUCLEOTIDE SEQUENCE [LARGE SCALE GENOMIC DNA]</scope>
    <source>
        <strain evidence="3">cv. Nipponbare</strain>
    </source>
</reference>
<reference evidence="2" key="2">
    <citation type="submission" date="2002-07" db="EMBL/GenBank/DDBJ databases">
        <title>Oryza sativa nipponbare(GA3) genomic DNA, chromosome 8, BAC clone:OSJNBa0049I01.</title>
        <authorList>
            <person name="Sasaki T."/>
            <person name="Matsumoto T."/>
            <person name="Katayose Y."/>
        </authorList>
    </citation>
    <scope>NUCLEOTIDE SEQUENCE</scope>
</reference>
<name>Q6Z0H0_ORYSJ</name>